<dbReference type="InterPro" id="IPR044143">
    <property type="entry name" value="GlgB_N_E_set_prok"/>
</dbReference>
<dbReference type="SUPFAM" id="SSF81296">
    <property type="entry name" value="E set domains"/>
    <property type="match status" value="1"/>
</dbReference>
<feature type="active site" description="Nucleophile" evidence="10">
    <location>
        <position position="415"/>
    </location>
</feature>
<dbReference type="SUPFAM" id="SSF51011">
    <property type="entry name" value="Glycosyl hydrolase domain"/>
    <property type="match status" value="1"/>
</dbReference>
<comment type="pathway">
    <text evidence="3 10">Glycan biosynthesis; glycogen biosynthesis.</text>
</comment>
<name>A0ABV8U9C3_9PROT</name>
<evidence type="ECO:0000256" key="10">
    <source>
        <dbReference type="HAMAP-Rule" id="MF_00685"/>
    </source>
</evidence>
<protein>
    <recommendedName>
        <fullName evidence="10">1,4-alpha-glucan branching enzyme GlgB</fullName>
        <ecNumber evidence="10">2.4.1.18</ecNumber>
    </recommendedName>
    <alternativeName>
        <fullName evidence="10">1,4-alpha-D-glucan:1,4-alpha-D-glucan 6-glucosyl-transferase</fullName>
    </alternativeName>
    <alternativeName>
        <fullName evidence="10">Alpha-(1-&gt;4)-glucan branching enzyme</fullName>
    </alternativeName>
    <alternativeName>
        <fullName evidence="10">Glycogen branching enzyme</fullName>
        <shortName evidence="10">BE</shortName>
    </alternativeName>
</protein>
<comment type="function">
    <text evidence="2 10">Catalyzes the formation of the alpha-1,6-glucosidic linkages in glycogen by scission of a 1,4-alpha-linked oligosaccharide from growing alpha-1,4-glucan chains and the subsequent attachment of the oligosaccharide to the alpha-1,6 position.</text>
</comment>
<dbReference type="HAMAP" id="MF_00685">
    <property type="entry name" value="GlgB"/>
    <property type="match status" value="1"/>
</dbReference>
<dbReference type="InterPro" id="IPR006047">
    <property type="entry name" value="GH13_cat_dom"/>
</dbReference>
<keyword evidence="5 10" id="KW-0321">Glycogen metabolism</keyword>
<dbReference type="InterPro" id="IPR037439">
    <property type="entry name" value="Branching_enzy"/>
</dbReference>
<keyword evidence="7 10" id="KW-0808">Transferase</keyword>
<accession>A0ABV8U9C3</accession>
<dbReference type="PANTHER" id="PTHR43651:SF3">
    <property type="entry name" value="1,4-ALPHA-GLUCAN-BRANCHING ENZYME"/>
    <property type="match status" value="1"/>
</dbReference>
<dbReference type="NCBIfam" id="NF008967">
    <property type="entry name" value="PRK12313.1"/>
    <property type="match status" value="1"/>
</dbReference>
<evidence type="ECO:0000256" key="2">
    <source>
        <dbReference type="ARBA" id="ARBA00002953"/>
    </source>
</evidence>
<dbReference type="Pfam" id="PF00128">
    <property type="entry name" value="Alpha-amylase"/>
    <property type="match status" value="2"/>
</dbReference>
<dbReference type="InterPro" id="IPR054169">
    <property type="entry name" value="GlgB_N"/>
</dbReference>
<dbReference type="RefSeq" id="WP_068152378.1">
    <property type="nucleotide sequence ID" value="NZ_JBHSCR010000005.1"/>
</dbReference>
<comment type="caution">
    <text evidence="12">The sequence shown here is derived from an EMBL/GenBank/DDBJ whole genome shotgun (WGS) entry which is preliminary data.</text>
</comment>
<evidence type="ECO:0000313" key="13">
    <source>
        <dbReference type="Proteomes" id="UP001595776"/>
    </source>
</evidence>
<dbReference type="Proteomes" id="UP001595776">
    <property type="component" value="Unassembled WGS sequence"/>
</dbReference>
<dbReference type="Gene3D" id="2.60.40.1180">
    <property type="entry name" value="Golgi alpha-mannosidase II"/>
    <property type="match status" value="1"/>
</dbReference>
<proteinExistence type="inferred from homology"/>
<evidence type="ECO:0000259" key="11">
    <source>
        <dbReference type="SMART" id="SM00642"/>
    </source>
</evidence>
<dbReference type="SUPFAM" id="SSF51445">
    <property type="entry name" value="(Trans)glycosidases"/>
    <property type="match status" value="1"/>
</dbReference>
<gene>
    <name evidence="10 12" type="primary">glgB</name>
    <name evidence="12" type="ORF">ACFO5Q_08055</name>
</gene>
<comment type="subunit">
    <text evidence="10">Monomer.</text>
</comment>
<keyword evidence="6 10" id="KW-0328">Glycosyltransferase</keyword>
<dbReference type="Gene3D" id="2.60.40.10">
    <property type="entry name" value="Immunoglobulins"/>
    <property type="match status" value="2"/>
</dbReference>
<evidence type="ECO:0000256" key="4">
    <source>
        <dbReference type="ARBA" id="ARBA00009000"/>
    </source>
</evidence>
<dbReference type="InterPro" id="IPR014756">
    <property type="entry name" value="Ig_E-set"/>
</dbReference>
<organism evidence="12 13">
    <name type="scientific">Kordiimonas lipolytica</name>
    <dbReference type="NCBI Taxonomy" id="1662421"/>
    <lineage>
        <taxon>Bacteria</taxon>
        <taxon>Pseudomonadati</taxon>
        <taxon>Pseudomonadota</taxon>
        <taxon>Alphaproteobacteria</taxon>
        <taxon>Kordiimonadales</taxon>
        <taxon>Kordiimonadaceae</taxon>
        <taxon>Kordiimonas</taxon>
    </lineage>
</organism>
<keyword evidence="8 10" id="KW-0320">Glycogen biosynthesis</keyword>
<evidence type="ECO:0000256" key="1">
    <source>
        <dbReference type="ARBA" id="ARBA00000826"/>
    </source>
</evidence>
<dbReference type="InterPro" id="IPR006407">
    <property type="entry name" value="GlgB"/>
</dbReference>
<keyword evidence="9 10" id="KW-0119">Carbohydrate metabolism</keyword>
<dbReference type="NCBIfam" id="TIGR01515">
    <property type="entry name" value="branching_enzym"/>
    <property type="match status" value="1"/>
</dbReference>
<evidence type="ECO:0000256" key="9">
    <source>
        <dbReference type="ARBA" id="ARBA00023277"/>
    </source>
</evidence>
<dbReference type="InterPro" id="IPR004193">
    <property type="entry name" value="Glyco_hydro_13_N"/>
</dbReference>
<comment type="catalytic activity">
    <reaction evidence="1 10">
        <text>Transfers a segment of a (1-&gt;4)-alpha-D-glucan chain to a primary hydroxy group in a similar glucan chain.</text>
        <dbReference type="EC" id="2.4.1.18"/>
    </reaction>
</comment>
<dbReference type="NCBIfam" id="NF003811">
    <property type="entry name" value="PRK05402.1"/>
    <property type="match status" value="1"/>
</dbReference>
<dbReference type="CDD" id="cd11322">
    <property type="entry name" value="AmyAc_Glg_BE"/>
    <property type="match status" value="1"/>
</dbReference>
<evidence type="ECO:0000256" key="6">
    <source>
        <dbReference type="ARBA" id="ARBA00022676"/>
    </source>
</evidence>
<reference evidence="13" key="1">
    <citation type="journal article" date="2019" name="Int. J. Syst. Evol. Microbiol.">
        <title>The Global Catalogue of Microorganisms (GCM) 10K type strain sequencing project: providing services to taxonomists for standard genome sequencing and annotation.</title>
        <authorList>
            <consortium name="The Broad Institute Genomics Platform"/>
            <consortium name="The Broad Institute Genome Sequencing Center for Infectious Disease"/>
            <person name="Wu L."/>
            <person name="Ma J."/>
        </authorList>
    </citation>
    <scope>NUCLEOTIDE SEQUENCE [LARGE SCALE GENOMIC DNA]</scope>
    <source>
        <strain evidence="13">CGMCC 1.15304</strain>
    </source>
</reference>
<dbReference type="Pfam" id="PF02922">
    <property type="entry name" value="CBM_48"/>
    <property type="match status" value="1"/>
</dbReference>
<dbReference type="InterPro" id="IPR013783">
    <property type="entry name" value="Ig-like_fold"/>
</dbReference>
<dbReference type="CDD" id="cd02855">
    <property type="entry name" value="E_set_GBE_prok_N"/>
    <property type="match status" value="1"/>
</dbReference>
<feature type="active site" description="Proton donor" evidence="10">
    <location>
        <position position="468"/>
    </location>
</feature>
<dbReference type="InterPro" id="IPR006048">
    <property type="entry name" value="A-amylase/branching_C"/>
</dbReference>
<evidence type="ECO:0000313" key="12">
    <source>
        <dbReference type="EMBL" id="MFC4347792.1"/>
    </source>
</evidence>
<dbReference type="InterPro" id="IPR013780">
    <property type="entry name" value="Glyco_hydro_b"/>
</dbReference>
<comment type="similarity">
    <text evidence="4 10">Belongs to the glycosyl hydrolase 13 family. GlgB subfamily.</text>
</comment>
<keyword evidence="13" id="KW-1185">Reference proteome</keyword>
<dbReference type="GO" id="GO:0003844">
    <property type="term" value="F:1,4-alpha-glucan branching enzyme activity"/>
    <property type="evidence" value="ECO:0007669"/>
    <property type="project" value="UniProtKB-EC"/>
</dbReference>
<feature type="domain" description="Glycosyl hydrolase family 13 catalytic" evidence="11">
    <location>
        <begin position="256"/>
        <end position="625"/>
    </location>
</feature>
<evidence type="ECO:0000256" key="7">
    <source>
        <dbReference type="ARBA" id="ARBA00022679"/>
    </source>
</evidence>
<evidence type="ECO:0000256" key="8">
    <source>
        <dbReference type="ARBA" id="ARBA00023056"/>
    </source>
</evidence>
<dbReference type="PANTHER" id="PTHR43651">
    <property type="entry name" value="1,4-ALPHA-GLUCAN-BRANCHING ENZYME"/>
    <property type="match status" value="1"/>
</dbReference>
<evidence type="ECO:0000256" key="3">
    <source>
        <dbReference type="ARBA" id="ARBA00004964"/>
    </source>
</evidence>
<dbReference type="Pfam" id="PF02806">
    <property type="entry name" value="Alpha-amylase_C"/>
    <property type="match status" value="1"/>
</dbReference>
<dbReference type="PIRSF" id="PIRSF000463">
    <property type="entry name" value="GlgB"/>
    <property type="match status" value="1"/>
</dbReference>
<evidence type="ECO:0000256" key="5">
    <source>
        <dbReference type="ARBA" id="ARBA00022600"/>
    </source>
</evidence>
<dbReference type="SMART" id="SM00642">
    <property type="entry name" value="Aamy"/>
    <property type="match status" value="1"/>
</dbReference>
<dbReference type="Gene3D" id="3.20.20.80">
    <property type="entry name" value="Glycosidases"/>
    <property type="match status" value="1"/>
</dbReference>
<dbReference type="InterPro" id="IPR017853">
    <property type="entry name" value="GH"/>
</dbReference>
<dbReference type="Pfam" id="PF22019">
    <property type="entry name" value="GlgB_N"/>
    <property type="match status" value="1"/>
</dbReference>
<dbReference type="EMBL" id="JBHSCR010000005">
    <property type="protein sequence ID" value="MFC4347792.1"/>
    <property type="molecule type" value="Genomic_DNA"/>
</dbReference>
<sequence>MSSHSNGTLAAEDVSALEAGRHGDPFACLGRHPSGKTTVIRTMAPGAERVEVFTPKGRAPVTTLKKIGDHGLFEGTLAASKAKSGYLLKAWQGEQSWTYDDPYRFGPVLDDFNLHLLSEGSHERAYECLGAHVMTYEGADGTHFAVWAPSASNVSVVGDFNHWNAAQHPMRSRGASGIWELFVPGIEDGAHYKFCIFGAGGRQLPLKSDPFAFGTEYRPNTASVVRDLKGYDWTDEGWMKGRGALQDRTKPISVYEVHLGSWQRTWDAENPFLDYHELAEKLIPYVKGLGFTHIELLPVTEHPFDGSWGYQPVGLYSPTRRFGTPADFKAFVNACHEAGIGVILDWVPGHFPSDEHGLAHFDGTHLYEHADPKKGFHPDWNTLIFNFGRREVENYLVSNAQFWLEEYHLDGLRVDAVASMLYLDYSREDGEWIPNEHGGNENLEAIQFLKHMNERVYSLSDGIMTVAEESTAWPGVSTPTSAGGLGFGFKWNMGWMNDTLDYMSKEPVHRKHHHHQLTFGINYAFSENYILPLSHDEVVHGKGSLIGRMPGDRWQKFANLRAYYGFMWTHPGKKLLFMGGEFAQEREWNADASLDWHLLENADHKNIQTLVSDLNRLYASTPALHRRDCTADGFEWIDGGAAEDNVVSFLRWGDPGDPPCLVVCNFSPVPRHGYRVGVPYGGHWAEVMNTDSAHYGGSDVGNYGGHAAEDVPWHIKPYSLMLTLPPLGTVVFRHEG</sequence>
<dbReference type="EC" id="2.4.1.18" evidence="10"/>